<organism evidence="2 3">
    <name type="scientific">Ricinus communis</name>
    <name type="common">Castor bean</name>
    <dbReference type="NCBI Taxonomy" id="3988"/>
    <lineage>
        <taxon>Eukaryota</taxon>
        <taxon>Viridiplantae</taxon>
        <taxon>Streptophyta</taxon>
        <taxon>Embryophyta</taxon>
        <taxon>Tracheophyta</taxon>
        <taxon>Spermatophyta</taxon>
        <taxon>Magnoliopsida</taxon>
        <taxon>eudicotyledons</taxon>
        <taxon>Gunneridae</taxon>
        <taxon>Pentapetalae</taxon>
        <taxon>rosids</taxon>
        <taxon>fabids</taxon>
        <taxon>Malpighiales</taxon>
        <taxon>Euphorbiaceae</taxon>
        <taxon>Acalyphoideae</taxon>
        <taxon>Acalypheae</taxon>
        <taxon>Ricinus</taxon>
    </lineage>
</organism>
<protein>
    <submittedName>
        <fullName evidence="2">Uncharacterized protein</fullName>
    </submittedName>
</protein>
<evidence type="ECO:0000256" key="1">
    <source>
        <dbReference type="SAM" id="Phobius"/>
    </source>
</evidence>
<reference evidence="3" key="1">
    <citation type="journal article" date="2010" name="Nat. Biotechnol.">
        <title>Draft genome sequence of the oilseed species Ricinus communis.</title>
        <authorList>
            <person name="Chan A.P."/>
            <person name="Crabtree J."/>
            <person name="Zhao Q."/>
            <person name="Lorenzi H."/>
            <person name="Orvis J."/>
            <person name="Puiu D."/>
            <person name="Melake-Berhan A."/>
            <person name="Jones K.M."/>
            <person name="Redman J."/>
            <person name="Chen G."/>
            <person name="Cahoon E.B."/>
            <person name="Gedil M."/>
            <person name="Stanke M."/>
            <person name="Haas B.J."/>
            <person name="Wortman J.R."/>
            <person name="Fraser-Liggett C.M."/>
            <person name="Ravel J."/>
            <person name="Rabinowicz P.D."/>
        </authorList>
    </citation>
    <scope>NUCLEOTIDE SEQUENCE [LARGE SCALE GENOMIC DNA]</scope>
    <source>
        <strain evidence="3">cv. Hale</strain>
    </source>
</reference>
<dbReference type="AlphaFoldDB" id="B9TE06"/>
<name>B9TE06_RICCO</name>
<proteinExistence type="predicted"/>
<evidence type="ECO:0000313" key="2">
    <source>
        <dbReference type="EMBL" id="EEF25907.1"/>
    </source>
</evidence>
<dbReference type="InParanoid" id="B9TE06"/>
<feature type="transmembrane region" description="Helical" evidence="1">
    <location>
        <begin position="187"/>
        <end position="207"/>
    </location>
</feature>
<keyword evidence="1" id="KW-0472">Membrane</keyword>
<keyword evidence="1" id="KW-0812">Transmembrane</keyword>
<accession>B9TE06</accession>
<dbReference type="Proteomes" id="UP000008311">
    <property type="component" value="Unassembled WGS sequence"/>
</dbReference>
<feature type="non-terminal residue" evidence="2">
    <location>
        <position position="209"/>
    </location>
</feature>
<evidence type="ECO:0000313" key="3">
    <source>
        <dbReference type="Proteomes" id="UP000008311"/>
    </source>
</evidence>
<keyword evidence="3" id="KW-1185">Reference proteome</keyword>
<keyword evidence="1" id="KW-1133">Transmembrane helix</keyword>
<gene>
    <name evidence="2" type="ORF">RCOM_1833840</name>
</gene>
<sequence>MLFDAPDQFSSRDATPLLLRVIVDAHASLTPAAARAALQGTPTMRRYDTKLLEYPVWLLVDSVPTERDGQRPHMIEFPSRHAQTLACWNAVTMTALGEGDRTHNTGSIIPVKAGFAIRTDPTVAPGPVLCRGTFSGPAYIDAFMWQTEDLKQSARKFQENAALISGGLITLSIFVFVTAMINREWTYVIFAVWLIGNLRICANAMGWDA</sequence>
<dbReference type="EMBL" id="EQ978626">
    <property type="protein sequence ID" value="EEF25907.1"/>
    <property type="molecule type" value="Genomic_DNA"/>
</dbReference>
<feature type="transmembrane region" description="Helical" evidence="1">
    <location>
        <begin position="161"/>
        <end position="181"/>
    </location>
</feature>